<reference evidence="1" key="1">
    <citation type="submission" date="2021-06" db="EMBL/GenBank/DDBJ databases">
        <authorList>
            <person name="Kallberg Y."/>
            <person name="Tangrot J."/>
            <person name="Rosling A."/>
        </authorList>
    </citation>
    <scope>NUCLEOTIDE SEQUENCE</scope>
    <source>
        <strain evidence="1">MA461A</strain>
    </source>
</reference>
<feature type="non-terminal residue" evidence="1">
    <location>
        <position position="1"/>
    </location>
</feature>
<gene>
    <name evidence="1" type="ORF">RPERSI_LOCUS34403</name>
</gene>
<evidence type="ECO:0000313" key="1">
    <source>
        <dbReference type="EMBL" id="CAG8846960.1"/>
    </source>
</evidence>
<dbReference type="EMBL" id="CAJVQC010153679">
    <property type="protein sequence ID" value="CAG8846960.1"/>
    <property type="molecule type" value="Genomic_DNA"/>
</dbReference>
<protein>
    <submittedName>
        <fullName evidence="1">29770_t:CDS:1</fullName>
    </submittedName>
</protein>
<keyword evidence="2" id="KW-1185">Reference proteome</keyword>
<dbReference type="Proteomes" id="UP000789920">
    <property type="component" value="Unassembled WGS sequence"/>
</dbReference>
<sequence length="149" mass="17553">DKELYSPKSIYNCYCVIVCYLKDSSLMHPRPNLFDETCYSKLIKSLDGKIKKTQDLNLRFADKSDSLSFKEVRHILNHDELHDNSPQALTKRVYFWLCLLCRFHGGRKCEILPDQDSKFTLVTDILYYINKHSSGFITQEFFLRIACKK</sequence>
<proteinExistence type="predicted"/>
<comment type="caution">
    <text evidence="1">The sequence shown here is derived from an EMBL/GenBank/DDBJ whole genome shotgun (WGS) entry which is preliminary data.</text>
</comment>
<accession>A0ACA9SSL4</accession>
<organism evidence="1 2">
    <name type="scientific">Racocetra persica</name>
    <dbReference type="NCBI Taxonomy" id="160502"/>
    <lineage>
        <taxon>Eukaryota</taxon>
        <taxon>Fungi</taxon>
        <taxon>Fungi incertae sedis</taxon>
        <taxon>Mucoromycota</taxon>
        <taxon>Glomeromycotina</taxon>
        <taxon>Glomeromycetes</taxon>
        <taxon>Diversisporales</taxon>
        <taxon>Gigasporaceae</taxon>
        <taxon>Racocetra</taxon>
    </lineage>
</organism>
<feature type="non-terminal residue" evidence="1">
    <location>
        <position position="149"/>
    </location>
</feature>
<name>A0ACA9SSL4_9GLOM</name>
<evidence type="ECO:0000313" key="2">
    <source>
        <dbReference type="Proteomes" id="UP000789920"/>
    </source>
</evidence>